<keyword evidence="3" id="KW-1000">Mitochondrion outer membrane</keyword>
<evidence type="ECO:0000313" key="4">
    <source>
        <dbReference type="EMBL" id="KAH3679678.1"/>
    </source>
</evidence>
<comment type="caution">
    <text evidence="4">The sequence shown here is derived from an EMBL/GenBank/DDBJ whole genome shotgun (WGS) entry which is preliminary data.</text>
</comment>
<dbReference type="Pfam" id="PF08732">
    <property type="entry name" value="HIM1"/>
    <property type="match status" value="1"/>
</dbReference>
<protein>
    <recommendedName>
        <fullName evidence="6">NAD(P)-binding domain-containing protein</fullName>
    </recommendedName>
</protein>
<keyword evidence="3" id="KW-0496">Mitochondrion</keyword>
<evidence type="ECO:0008006" key="6">
    <source>
        <dbReference type="Google" id="ProtNLM"/>
    </source>
</evidence>
<dbReference type="PANTHER" id="PTHR14097:SF7">
    <property type="entry name" value="OXIDOREDUCTASE HTATIP2"/>
    <property type="match status" value="1"/>
</dbReference>
<dbReference type="InterPro" id="IPR014843">
    <property type="entry name" value="Him1/Fmp52"/>
</dbReference>
<proteinExistence type="inferred from homology"/>
<comment type="subcellular location">
    <subcellularLocation>
        <location evidence="1">Mitochondrion outer membrane</location>
        <topology evidence="1">Peripheral membrane protein</topology>
    </subcellularLocation>
</comment>
<keyword evidence="3" id="KW-0472">Membrane</keyword>
<dbReference type="SUPFAM" id="SSF51735">
    <property type="entry name" value="NAD(P)-binding Rossmann-fold domains"/>
    <property type="match status" value="1"/>
</dbReference>
<reference evidence="4" key="1">
    <citation type="journal article" date="2021" name="Open Biol.">
        <title>Shared evolutionary footprints suggest mitochondrial oxidative damage underlies multiple complex I losses in fungi.</title>
        <authorList>
            <person name="Schikora-Tamarit M.A."/>
            <person name="Marcet-Houben M."/>
            <person name="Nosek J."/>
            <person name="Gabaldon T."/>
        </authorList>
    </citation>
    <scope>NUCLEOTIDE SEQUENCE</scope>
    <source>
        <strain evidence="4">CBS6341</strain>
    </source>
</reference>
<dbReference type="PANTHER" id="PTHR14097">
    <property type="entry name" value="OXIDOREDUCTASE HTATIP2"/>
    <property type="match status" value="1"/>
</dbReference>
<accession>A0A9P8PWF1</accession>
<dbReference type="EMBL" id="JAEUBF010000264">
    <property type="protein sequence ID" value="KAH3679678.1"/>
    <property type="molecule type" value="Genomic_DNA"/>
</dbReference>
<dbReference type="InterPro" id="IPR036291">
    <property type="entry name" value="NAD(P)-bd_dom_sf"/>
</dbReference>
<dbReference type="Proteomes" id="UP000769528">
    <property type="component" value="Unassembled WGS sequence"/>
</dbReference>
<comment type="similarity">
    <text evidence="2">Belongs to the FMP52 family.</text>
</comment>
<dbReference type="OrthoDB" id="430436at2759"/>
<sequence>MAPDGINVLVLGGTGLIGSSFVKECSGSFKISKIIVLARRSLPIFNGLDKLELIVEKDTSKWSVIISQLKVKVDVIFSSLVTTSDSKRFSDQKKIDLDLNVSLIESARYIGVEKVIMVTSVNNSILSKIFPYFYLKRQIEHSLISLDFPHTMLLRPGPLVGDRSSLRDNVSLSTWLSSQVANWTYCTPCSSLFGFSIKAEEVVCAALFQIGFSDKVKILTSEEMYSIAHDIDII</sequence>
<evidence type="ECO:0000256" key="2">
    <source>
        <dbReference type="ARBA" id="ARBA00006617"/>
    </source>
</evidence>
<dbReference type="AlphaFoldDB" id="A0A9P8PWF1"/>
<organism evidence="4 5">
    <name type="scientific">Wickerhamomyces mucosus</name>
    <dbReference type="NCBI Taxonomy" id="1378264"/>
    <lineage>
        <taxon>Eukaryota</taxon>
        <taxon>Fungi</taxon>
        <taxon>Dikarya</taxon>
        <taxon>Ascomycota</taxon>
        <taxon>Saccharomycotina</taxon>
        <taxon>Saccharomycetes</taxon>
        <taxon>Phaffomycetales</taxon>
        <taxon>Wickerhamomycetaceae</taxon>
        <taxon>Wickerhamomyces</taxon>
    </lineage>
</organism>
<dbReference type="GO" id="GO:0005741">
    <property type="term" value="C:mitochondrial outer membrane"/>
    <property type="evidence" value="ECO:0007669"/>
    <property type="project" value="UniProtKB-SubCell"/>
</dbReference>
<evidence type="ECO:0000256" key="3">
    <source>
        <dbReference type="ARBA" id="ARBA00022787"/>
    </source>
</evidence>
<name>A0A9P8PWF1_9ASCO</name>
<gene>
    <name evidence="4" type="ORF">WICMUC_000818</name>
</gene>
<evidence type="ECO:0000256" key="1">
    <source>
        <dbReference type="ARBA" id="ARBA00004450"/>
    </source>
</evidence>
<evidence type="ECO:0000313" key="5">
    <source>
        <dbReference type="Proteomes" id="UP000769528"/>
    </source>
</evidence>
<reference evidence="4" key="2">
    <citation type="submission" date="2021-01" db="EMBL/GenBank/DDBJ databases">
        <authorList>
            <person name="Schikora-Tamarit M.A."/>
        </authorList>
    </citation>
    <scope>NUCLEOTIDE SEQUENCE</scope>
    <source>
        <strain evidence="4">CBS6341</strain>
    </source>
</reference>
<dbReference type="GO" id="GO:0051170">
    <property type="term" value="P:import into nucleus"/>
    <property type="evidence" value="ECO:0007669"/>
    <property type="project" value="TreeGrafter"/>
</dbReference>
<dbReference type="Gene3D" id="3.40.50.720">
    <property type="entry name" value="NAD(P)-binding Rossmann-like Domain"/>
    <property type="match status" value="1"/>
</dbReference>
<keyword evidence="5" id="KW-1185">Reference proteome</keyword>